<dbReference type="Gene3D" id="3.30.110.70">
    <property type="entry name" value="Hypothetical protein apc22750. Chain B"/>
    <property type="match status" value="3"/>
</dbReference>
<dbReference type="Proteomes" id="UP000070578">
    <property type="component" value="Unassembled WGS sequence"/>
</dbReference>
<evidence type="ECO:0000313" key="3">
    <source>
        <dbReference type="EMBL" id="KXS30610.1"/>
    </source>
</evidence>
<dbReference type="InterPro" id="IPR002765">
    <property type="entry name" value="UPF0145_YbjQ-like"/>
</dbReference>
<dbReference type="AlphaFoldDB" id="A0A139BNQ3"/>
<dbReference type="PANTHER" id="PTHR34068:SF2">
    <property type="entry name" value="UPF0145 PROTEIN SCO3412"/>
    <property type="match status" value="1"/>
</dbReference>
<sequence>LNKLGLNAGQLCLGNNVLALGVFKGIGAGLSNLAGGEIEEITKLVHDGRTNAYNRMMEEARRYNGVGLAGVTFDLINHGGNLEFIALGSTIHQSAAGASDRPSFSTSANAQALYCQMDSGFTPHSFVFGNVAYSIGVGGNIKGAFRGLKRGEVPQYTQIFDRTRHLALTRIKDEAKSVKANAVIGIETTIMPFMGTQEMMMIGTASTHPALNGYFNDPVTSDMTNEELWNLVNIGYLPIRLVMGVSVYSLGLASGITSSLKSLVGGQIESLTELLYEAREKALERIEEDAEKCGADEVVGVKTRVYNLGGGLVEFMVIGTAVKKVAGITTRSDTLPPQAIIQDRETFVDDTQGGNISLDKSRMASSSKTQRGPISIIITIVFVVFYIVVLMAKRH</sequence>
<protein>
    <recommendedName>
        <fullName evidence="5">Heavy metal-binding domain-containing protein</fullName>
    </recommendedName>
</protein>
<dbReference type="SUPFAM" id="SSF117782">
    <property type="entry name" value="YbjQ-like"/>
    <property type="match status" value="3"/>
</dbReference>
<dbReference type="InterPro" id="IPR035439">
    <property type="entry name" value="UPF0145_dom_sf"/>
</dbReference>
<evidence type="ECO:0008006" key="5">
    <source>
        <dbReference type="Google" id="ProtNLM"/>
    </source>
</evidence>
<accession>A0A139BNQ3</accession>
<name>A0A139BNQ3_9PROT</name>
<gene>
    <name evidence="3" type="ORF">AWT59_3264</name>
</gene>
<keyword evidence="2" id="KW-0472">Membrane</keyword>
<evidence type="ECO:0000256" key="1">
    <source>
        <dbReference type="ARBA" id="ARBA00010751"/>
    </source>
</evidence>
<evidence type="ECO:0000256" key="2">
    <source>
        <dbReference type="SAM" id="Phobius"/>
    </source>
</evidence>
<proteinExistence type="inferred from homology"/>
<keyword evidence="2" id="KW-1133">Transmembrane helix</keyword>
<comment type="similarity">
    <text evidence="1">Belongs to the UPF0145 family.</text>
</comment>
<comment type="caution">
    <text evidence="3">The sequence shown here is derived from an EMBL/GenBank/DDBJ whole genome shotgun (WGS) entry which is preliminary data.</text>
</comment>
<dbReference type="EMBL" id="LSLI01000186">
    <property type="protein sequence ID" value="KXS30610.1"/>
    <property type="molecule type" value="Genomic_DNA"/>
</dbReference>
<reference evidence="3 4" key="2">
    <citation type="submission" date="2016-03" db="EMBL/GenBank/DDBJ databases">
        <title>New uncultured bacterium of the family Gallionellaceae from acid mine drainage: description and reconstruction of genome based on metagenomic analysis of microbial community.</title>
        <authorList>
            <person name="Kadnikov V."/>
            <person name="Ivasenko D."/>
            <person name="Beletsky A."/>
            <person name="Mardanov A."/>
            <person name="Danilova E."/>
            <person name="Pimenov N."/>
            <person name="Karnachuk O."/>
            <person name="Ravin N."/>
        </authorList>
    </citation>
    <scope>NUCLEOTIDE SEQUENCE [LARGE SCALE GENOMIC DNA]</scope>
    <source>
        <strain evidence="3">ShG14-8</strain>
    </source>
</reference>
<feature type="transmembrane region" description="Helical" evidence="2">
    <location>
        <begin position="372"/>
        <end position="392"/>
    </location>
</feature>
<feature type="non-terminal residue" evidence="3">
    <location>
        <position position="1"/>
    </location>
</feature>
<reference evidence="3 4" key="1">
    <citation type="submission" date="2016-02" db="EMBL/GenBank/DDBJ databases">
        <authorList>
            <person name="Wen L."/>
            <person name="He K."/>
            <person name="Yang H."/>
        </authorList>
    </citation>
    <scope>NUCLEOTIDE SEQUENCE [LARGE SCALE GENOMIC DNA]</scope>
    <source>
        <strain evidence="3">ShG14-8</strain>
    </source>
</reference>
<organism evidence="3 4">
    <name type="scientific">Candidatus Gallionella acididurans</name>
    <dbReference type="NCBI Taxonomy" id="1796491"/>
    <lineage>
        <taxon>Bacteria</taxon>
        <taxon>Pseudomonadati</taxon>
        <taxon>Pseudomonadota</taxon>
        <taxon>Betaproteobacteria</taxon>
        <taxon>Nitrosomonadales</taxon>
        <taxon>Gallionellaceae</taxon>
        <taxon>Gallionella</taxon>
    </lineage>
</organism>
<keyword evidence="2" id="KW-0812">Transmembrane</keyword>
<evidence type="ECO:0000313" key="4">
    <source>
        <dbReference type="Proteomes" id="UP000070578"/>
    </source>
</evidence>
<dbReference type="Pfam" id="PF01906">
    <property type="entry name" value="YbjQ_1"/>
    <property type="match status" value="3"/>
</dbReference>
<dbReference type="PANTHER" id="PTHR34068">
    <property type="entry name" value="UPF0145 PROTEIN YBJQ"/>
    <property type="match status" value="1"/>
</dbReference>